<keyword evidence="12" id="KW-1185">Reference proteome</keyword>
<keyword evidence="8" id="KW-0408">Iron</keyword>
<evidence type="ECO:0000256" key="7">
    <source>
        <dbReference type="ARBA" id="ARBA00023002"/>
    </source>
</evidence>
<dbReference type="PANTHER" id="PTHR24282:SF36">
    <property type="entry name" value="CYTOCHROME P450 714A1-RELATED"/>
    <property type="match status" value="1"/>
</dbReference>
<organism evidence="11">
    <name type="scientific">Oryza brachyantha</name>
    <name type="common">malo sina</name>
    <dbReference type="NCBI Taxonomy" id="4533"/>
    <lineage>
        <taxon>Eukaryota</taxon>
        <taxon>Viridiplantae</taxon>
        <taxon>Streptophyta</taxon>
        <taxon>Embryophyta</taxon>
        <taxon>Tracheophyta</taxon>
        <taxon>Spermatophyta</taxon>
        <taxon>Magnoliopsida</taxon>
        <taxon>Liliopsida</taxon>
        <taxon>Poales</taxon>
        <taxon>Poaceae</taxon>
        <taxon>BOP clade</taxon>
        <taxon>Oryzoideae</taxon>
        <taxon>Oryzeae</taxon>
        <taxon>Oryzinae</taxon>
        <taxon>Oryza</taxon>
    </lineage>
</organism>
<dbReference type="GO" id="GO:0016020">
    <property type="term" value="C:membrane"/>
    <property type="evidence" value="ECO:0007669"/>
    <property type="project" value="UniProtKB-SubCell"/>
</dbReference>
<comment type="subcellular location">
    <subcellularLocation>
        <location evidence="1">Membrane</location>
    </subcellularLocation>
</comment>
<name>J3MP66_ORYBR</name>
<evidence type="ECO:0000256" key="3">
    <source>
        <dbReference type="ARBA" id="ARBA00022617"/>
    </source>
</evidence>
<protein>
    <recommendedName>
        <fullName evidence="13">Secologanin synthase</fullName>
    </recommendedName>
</protein>
<dbReference type="GO" id="GO:0005506">
    <property type="term" value="F:iron ion binding"/>
    <property type="evidence" value="ECO:0007669"/>
    <property type="project" value="InterPro"/>
</dbReference>
<dbReference type="InterPro" id="IPR050665">
    <property type="entry name" value="Cytochrome_P450_Monooxygen"/>
</dbReference>
<dbReference type="Proteomes" id="UP000006038">
    <property type="component" value="Chromosome 7"/>
</dbReference>
<dbReference type="InterPro" id="IPR036396">
    <property type="entry name" value="Cyt_P450_sf"/>
</dbReference>
<reference evidence="11" key="1">
    <citation type="journal article" date="2013" name="Nat. Commun.">
        <title>Whole-genome sequencing of Oryza brachyantha reveals mechanisms underlying Oryza genome evolution.</title>
        <authorList>
            <person name="Chen J."/>
            <person name="Huang Q."/>
            <person name="Gao D."/>
            <person name="Wang J."/>
            <person name="Lang Y."/>
            <person name="Liu T."/>
            <person name="Li B."/>
            <person name="Bai Z."/>
            <person name="Luis Goicoechea J."/>
            <person name="Liang C."/>
            <person name="Chen C."/>
            <person name="Zhang W."/>
            <person name="Sun S."/>
            <person name="Liao Y."/>
            <person name="Zhang X."/>
            <person name="Yang L."/>
            <person name="Song C."/>
            <person name="Wang M."/>
            <person name="Shi J."/>
            <person name="Liu G."/>
            <person name="Liu J."/>
            <person name="Zhou H."/>
            <person name="Zhou W."/>
            <person name="Yu Q."/>
            <person name="An N."/>
            <person name="Chen Y."/>
            <person name="Cai Q."/>
            <person name="Wang B."/>
            <person name="Liu B."/>
            <person name="Min J."/>
            <person name="Huang Y."/>
            <person name="Wu H."/>
            <person name="Li Z."/>
            <person name="Zhang Y."/>
            <person name="Yin Y."/>
            <person name="Song W."/>
            <person name="Jiang J."/>
            <person name="Jackson S.A."/>
            <person name="Wing R.A."/>
            <person name="Wang J."/>
            <person name="Chen M."/>
        </authorList>
    </citation>
    <scope>NUCLEOTIDE SEQUENCE [LARGE SCALE GENOMIC DNA]</scope>
    <source>
        <strain evidence="11">cv. IRGC 101232</strain>
    </source>
</reference>
<keyword evidence="10" id="KW-0472">Membrane</keyword>
<evidence type="ECO:0008006" key="13">
    <source>
        <dbReference type="Google" id="ProtNLM"/>
    </source>
</evidence>
<keyword evidence="6" id="KW-1133">Transmembrane helix</keyword>
<sequence length="353" mass="38547">MVFLHVSRPELVRELSLCVSLDLGKSSYMKATHQPLFGNGILKSNGDAWAHQRRLIAPEFFPDKVKGMVDLMVRSAQVLVKSWQDRADGGDASALDFMIDDDIRAYSADVISRTCFGSSYVRGKQIFDMIRQLQRAVSCSKKQHLLAEVTGLSFFSTTSSSRAAWRLNRRVRALILDLVGESGEDGDNLLTAMLRSARGGGAAAEDFVVDNCKNIYFAGYESTAVTAAWCMMLLALHPEWQGRVREEVQEACNGGGGLAPDFPALQKMKNLTMVIQETLRLYPAGSVVSRQALRELVLGGVRVPKGVHIYVPVRGGAVAGVRALAGAEAHRGAGAWRAATAQENEAQLYMVRV</sequence>
<keyword evidence="3" id="KW-0349">Heme</keyword>
<dbReference type="PRINTS" id="PR00385">
    <property type="entry name" value="P450"/>
</dbReference>
<dbReference type="GO" id="GO:0004497">
    <property type="term" value="F:monooxygenase activity"/>
    <property type="evidence" value="ECO:0007669"/>
    <property type="project" value="UniProtKB-KW"/>
</dbReference>
<keyword evidence="5" id="KW-0479">Metal-binding</keyword>
<dbReference type="Pfam" id="PF00067">
    <property type="entry name" value="p450"/>
    <property type="match status" value="1"/>
</dbReference>
<evidence type="ECO:0000256" key="2">
    <source>
        <dbReference type="ARBA" id="ARBA00010617"/>
    </source>
</evidence>
<dbReference type="OMA" id="HREPEIW"/>
<evidence type="ECO:0000256" key="8">
    <source>
        <dbReference type="ARBA" id="ARBA00023004"/>
    </source>
</evidence>
<reference evidence="11" key="2">
    <citation type="submission" date="2013-04" db="UniProtKB">
        <authorList>
            <consortium name="EnsemblPlants"/>
        </authorList>
    </citation>
    <scope>IDENTIFICATION</scope>
</reference>
<dbReference type="AlphaFoldDB" id="J3MP66"/>
<dbReference type="InterPro" id="IPR002401">
    <property type="entry name" value="Cyt_P450_E_grp-I"/>
</dbReference>
<accession>J3MP66</accession>
<evidence type="ECO:0000256" key="1">
    <source>
        <dbReference type="ARBA" id="ARBA00004370"/>
    </source>
</evidence>
<keyword evidence="7" id="KW-0560">Oxidoreductase</keyword>
<dbReference type="STRING" id="4533.J3MP66"/>
<comment type="similarity">
    <text evidence="2">Belongs to the cytochrome P450 family.</text>
</comment>
<evidence type="ECO:0000256" key="9">
    <source>
        <dbReference type="ARBA" id="ARBA00023033"/>
    </source>
</evidence>
<evidence type="ECO:0000256" key="6">
    <source>
        <dbReference type="ARBA" id="ARBA00022989"/>
    </source>
</evidence>
<dbReference type="Gene3D" id="1.10.630.10">
    <property type="entry name" value="Cytochrome P450"/>
    <property type="match status" value="1"/>
</dbReference>
<evidence type="ECO:0000256" key="10">
    <source>
        <dbReference type="ARBA" id="ARBA00023136"/>
    </source>
</evidence>
<dbReference type="InterPro" id="IPR001128">
    <property type="entry name" value="Cyt_P450"/>
</dbReference>
<evidence type="ECO:0000256" key="4">
    <source>
        <dbReference type="ARBA" id="ARBA00022692"/>
    </source>
</evidence>
<evidence type="ECO:0000313" key="11">
    <source>
        <dbReference type="EnsemblPlants" id="OB07G31980.1"/>
    </source>
</evidence>
<dbReference type="PANTHER" id="PTHR24282">
    <property type="entry name" value="CYTOCHROME P450 FAMILY MEMBER"/>
    <property type="match status" value="1"/>
</dbReference>
<dbReference type="PRINTS" id="PR00463">
    <property type="entry name" value="EP450I"/>
</dbReference>
<dbReference type="GO" id="GO:0020037">
    <property type="term" value="F:heme binding"/>
    <property type="evidence" value="ECO:0007669"/>
    <property type="project" value="InterPro"/>
</dbReference>
<dbReference type="HOGENOM" id="CLU_001570_5_0_1"/>
<dbReference type="GO" id="GO:0016705">
    <property type="term" value="F:oxidoreductase activity, acting on paired donors, with incorporation or reduction of molecular oxygen"/>
    <property type="evidence" value="ECO:0007669"/>
    <property type="project" value="InterPro"/>
</dbReference>
<proteinExistence type="inferred from homology"/>
<dbReference type="EnsemblPlants" id="OB07G31980.1">
    <property type="protein sequence ID" value="OB07G31980.1"/>
    <property type="gene ID" value="OB07G31980"/>
</dbReference>
<evidence type="ECO:0000313" key="12">
    <source>
        <dbReference type="Proteomes" id="UP000006038"/>
    </source>
</evidence>
<dbReference type="Gramene" id="OB07G31980.1">
    <property type="protein sequence ID" value="OB07G31980.1"/>
    <property type="gene ID" value="OB07G31980"/>
</dbReference>
<keyword evidence="4" id="KW-0812">Transmembrane</keyword>
<evidence type="ECO:0000256" key="5">
    <source>
        <dbReference type="ARBA" id="ARBA00022723"/>
    </source>
</evidence>
<dbReference type="GO" id="GO:0006629">
    <property type="term" value="P:lipid metabolic process"/>
    <property type="evidence" value="ECO:0007669"/>
    <property type="project" value="UniProtKB-ARBA"/>
</dbReference>
<dbReference type="SUPFAM" id="SSF48264">
    <property type="entry name" value="Cytochrome P450"/>
    <property type="match status" value="1"/>
</dbReference>
<keyword evidence="9" id="KW-0503">Monooxygenase</keyword>
<dbReference type="eggNOG" id="KOG0157">
    <property type="taxonomic scope" value="Eukaryota"/>
</dbReference>